<dbReference type="Ensembl" id="ENSPKIT00000028885.1">
    <property type="protein sequence ID" value="ENSPKIP00000004894.1"/>
    <property type="gene ID" value="ENSPKIG00000021800.1"/>
</dbReference>
<dbReference type="AlphaFoldDB" id="A0A3B3QGI6"/>
<name>A0A3B3QGI6_9TELE</name>
<organism evidence="1 2">
    <name type="scientific">Paramormyrops kingsleyae</name>
    <dbReference type="NCBI Taxonomy" id="1676925"/>
    <lineage>
        <taxon>Eukaryota</taxon>
        <taxon>Metazoa</taxon>
        <taxon>Chordata</taxon>
        <taxon>Craniata</taxon>
        <taxon>Vertebrata</taxon>
        <taxon>Euteleostomi</taxon>
        <taxon>Actinopterygii</taxon>
        <taxon>Neopterygii</taxon>
        <taxon>Teleostei</taxon>
        <taxon>Osteoglossocephala</taxon>
        <taxon>Osteoglossomorpha</taxon>
        <taxon>Osteoglossiformes</taxon>
        <taxon>Mormyridae</taxon>
        <taxon>Paramormyrops</taxon>
    </lineage>
</organism>
<evidence type="ECO:0000313" key="1">
    <source>
        <dbReference type="Ensembl" id="ENSPKIP00000004894.1"/>
    </source>
</evidence>
<keyword evidence="2" id="KW-1185">Reference proteome</keyword>
<accession>A0A3B3QGI6</accession>
<proteinExistence type="predicted"/>
<dbReference type="Proteomes" id="UP000261540">
    <property type="component" value="Unplaced"/>
</dbReference>
<protein>
    <submittedName>
        <fullName evidence="1">Uncharacterized protein</fullName>
    </submittedName>
</protein>
<reference evidence="1" key="2">
    <citation type="submission" date="2025-09" db="UniProtKB">
        <authorList>
            <consortium name="Ensembl"/>
        </authorList>
    </citation>
    <scope>IDENTIFICATION</scope>
</reference>
<dbReference type="GeneTree" id="ENSGT00940000175509"/>
<reference evidence="1" key="1">
    <citation type="submission" date="2025-08" db="UniProtKB">
        <authorList>
            <consortium name="Ensembl"/>
        </authorList>
    </citation>
    <scope>IDENTIFICATION</scope>
</reference>
<sequence>LVMVTMVTDHQSRYASGLRAEPGWTAKLIRMTGSVRNTRLDSLLMEAAMTCEFTTRPRPPAPCSTSVFTVAFSVDRKQPRFLYSTNTTFT</sequence>
<evidence type="ECO:0000313" key="2">
    <source>
        <dbReference type="Proteomes" id="UP000261540"/>
    </source>
</evidence>